<keyword evidence="3" id="KW-1185">Reference proteome</keyword>
<evidence type="ECO:0000313" key="3">
    <source>
        <dbReference type="Proteomes" id="UP000652430"/>
    </source>
</evidence>
<reference evidence="3" key="1">
    <citation type="journal article" date="2019" name="Int. J. Syst. Evol. Microbiol.">
        <title>The Global Catalogue of Microorganisms (GCM) 10K type strain sequencing project: providing services to taxonomists for standard genome sequencing and annotation.</title>
        <authorList>
            <consortium name="The Broad Institute Genomics Platform"/>
            <consortium name="The Broad Institute Genome Sequencing Center for Infectious Disease"/>
            <person name="Wu L."/>
            <person name="Ma J."/>
        </authorList>
    </citation>
    <scope>NUCLEOTIDE SEQUENCE [LARGE SCALE GENOMIC DNA]</scope>
    <source>
        <strain evidence="3">CGMCC 1.8957</strain>
    </source>
</reference>
<dbReference type="RefSeq" id="WP_189677648.1">
    <property type="nucleotide sequence ID" value="NZ_BNAQ01000009.1"/>
</dbReference>
<accession>A0ABQ3LT45</accession>
<keyword evidence="1" id="KW-0175">Coiled coil</keyword>
<feature type="coiled-coil region" evidence="1">
    <location>
        <begin position="11"/>
        <end position="38"/>
    </location>
</feature>
<organism evidence="2 3">
    <name type="scientific">Sphingomonas glacialis</name>
    <dbReference type="NCBI Taxonomy" id="658225"/>
    <lineage>
        <taxon>Bacteria</taxon>
        <taxon>Pseudomonadati</taxon>
        <taxon>Pseudomonadota</taxon>
        <taxon>Alphaproteobacteria</taxon>
        <taxon>Sphingomonadales</taxon>
        <taxon>Sphingomonadaceae</taxon>
        <taxon>Sphingomonas</taxon>
    </lineage>
</organism>
<evidence type="ECO:0000256" key="1">
    <source>
        <dbReference type="SAM" id="Coils"/>
    </source>
</evidence>
<dbReference type="EMBL" id="BNAQ01000009">
    <property type="protein sequence ID" value="GHH25435.1"/>
    <property type="molecule type" value="Genomic_DNA"/>
</dbReference>
<name>A0ABQ3LT45_9SPHN</name>
<dbReference type="Proteomes" id="UP000652430">
    <property type="component" value="Unassembled WGS sequence"/>
</dbReference>
<comment type="caution">
    <text evidence="2">The sequence shown here is derived from an EMBL/GenBank/DDBJ whole genome shotgun (WGS) entry which is preliminary data.</text>
</comment>
<evidence type="ECO:0008006" key="4">
    <source>
        <dbReference type="Google" id="ProtNLM"/>
    </source>
</evidence>
<proteinExistence type="predicted"/>
<evidence type="ECO:0000313" key="2">
    <source>
        <dbReference type="EMBL" id="GHH25435.1"/>
    </source>
</evidence>
<protein>
    <recommendedName>
        <fullName evidence="4">Integration host factor</fullName>
    </recommendedName>
</protein>
<gene>
    <name evidence="2" type="ORF">GCM10008023_38840</name>
</gene>
<sequence>MPRASSKSIDLSSIEARREALRAELAALDEQAKAAELAARDAGRPVLLAALERIKIATMAKADAKAIALAIGLHGGEAVAQHLASIPST</sequence>